<feature type="coiled-coil region" evidence="1">
    <location>
        <begin position="42"/>
        <end position="230"/>
    </location>
</feature>
<name>A0A0B1S990_OESDE</name>
<evidence type="ECO:0000256" key="2">
    <source>
        <dbReference type="SAM" id="MobiDB-lite"/>
    </source>
</evidence>
<dbReference type="OrthoDB" id="21525at2759"/>
<evidence type="ECO:0000313" key="4">
    <source>
        <dbReference type="Proteomes" id="UP000053660"/>
    </source>
</evidence>
<dbReference type="EMBL" id="KN601994">
    <property type="protein sequence ID" value="KHJ80077.1"/>
    <property type="molecule type" value="Genomic_DNA"/>
</dbReference>
<organism evidence="3 4">
    <name type="scientific">Oesophagostomum dentatum</name>
    <name type="common">Nodular worm</name>
    <dbReference type="NCBI Taxonomy" id="61180"/>
    <lineage>
        <taxon>Eukaryota</taxon>
        <taxon>Metazoa</taxon>
        <taxon>Ecdysozoa</taxon>
        <taxon>Nematoda</taxon>
        <taxon>Chromadorea</taxon>
        <taxon>Rhabditida</taxon>
        <taxon>Rhabditina</taxon>
        <taxon>Rhabditomorpha</taxon>
        <taxon>Strongyloidea</taxon>
        <taxon>Strongylidae</taxon>
        <taxon>Oesophagostomum</taxon>
    </lineage>
</organism>
<feature type="region of interest" description="Disordered" evidence="2">
    <location>
        <begin position="238"/>
        <end position="262"/>
    </location>
</feature>
<keyword evidence="1" id="KW-0175">Coiled coil</keyword>
<accession>A0A0B1S990</accession>
<sequence>MVESTQAEMNSMKASWDSEKEGLLKEMEDLKSHAAMDTHLLIESKNKEIADLKTTLLEAETTKDIALRELQQRHALEIKGINEELRQLRKDNMDLNNRIDMLLVETEPSDSDRGEVQILKEEIAELKEVIEMKSKALEVADKHKNELELSTKMVEVLKREKKELTARLKTKTDSAAVLSSRINALRDEINEKQAQLRNYELNNEKLKDDNESLENRYSAMEAEFLAFRKETEISMREKDAKIAQATSRTGKGQPTQDSDLGY</sequence>
<dbReference type="AlphaFoldDB" id="A0A0B1S990"/>
<protein>
    <submittedName>
        <fullName evidence="3">Uncharacterized protein</fullName>
    </submittedName>
</protein>
<dbReference type="Proteomes" id="UP000053660">
    <property type="component" value="Unassembled WGS sequence"/>
</dbReference>
<reference evidence="3 4" key="1">
    <citation type="submission" date="2014-03" db="EMBL/GenBank/DDBJ databases">
        <title>Draft genome of the hookworm Oesophagostomum dentatum.</title>
        <authorList>
            <person name="Mitreva M."/>
        </authorList>
    </citation>
    <scope>NUCLEOTIDE SEQUENCE [LARGE SCALE GENOMIC DNA]</scope>
    <source>
        <strain evidence="3 4">OD-Hann</strain>
    </source>
</reference>
<keyword evidence="4" id="KW-1185">Reference proteome</keyword>
<feature type="compositionally biased region" description="Polar residues" evidence="2">
    <location>
        <begin position="244"/>
        <end position="262"/>
    </location>
</feature>
<evidence type="ECO:0000256" key="1">
    <source>
        <dbReference type="SAM" id="Coils"/>
    </source>
</evidence>
<evidence type="ECO:0000313" key="3">
    <source>
        <dbReference type="EMBL" id="KHJ80077.1"/>
    </source>
</evidence>
<gene>
    <name evidence="3" type="ORF">OESDEN_20259</name>
</gene>
<proteinExistence type="predicted"/>